<gene>
    <name evidence="2" type="ORF">LZ012_13945</name>
</gene>
<dbReference type="InterPro" id="IPR003615">
    <property type="entry name" value="HNH_nuc"/>
</dbReference>
<evidence type="ECO:0000313" key="2">
    <source>
        <dbReference type="EMBL" id="MCG2578092.1"/>
    </source>
</evidence>
<reference evidence="2" key="1">
    <citation type="submission" date="2022-01" db="EMBL/GenBank/DDBJ databases">
        <authorList>
            <person name="Jo J.-H."/>
            <person name="Im W.-T."/>
        </authorList>
    </citation>
    <scope>NUCLEOTIDE SEQUENCE</scope>
    <source>
        <strain evidence="2">XY25</strain>
    </source>
</reference>
<name>A0ABS9K4I9_9RHOO</name>
<sequence length="234" mass="26452">MIFEDWMLHKGLSASTSLKYDGAIKGALTEWGMDNGLLEGPLTAIRSRTQFESISKQIRELPIFHERNERGHHMYSSALLKYAEYLSEGFDSDIESDIETIIADPSISMTEKNSLVKARIGQGTFRQRLIGLWGGCSVTGFTDCNLLVASHIKPWRASSNAERMDKFNGLLLIPNLDRAFDAGLITFEKDGEIKVSPQMSEPEKLGIQPKLRVALKSENEIYMEFHRSEVFRSF</sequence>
<dbReference type="Pfam" id="PF13391">
    <property type="entry name" value="HNH_2"/>
    <property type="match status" value="1"/>
</dbReference>
<protein>
    <submittedName>
        <fullName evidence="2">HNH endonuclease</fullName>
    </submittedName>
</protein>
<keyword evidence="2" id="KW-0255">Endonuclease</keyword>
<evidence type="ECO:0000313" key="3">
    <source>
        <dbReference type="Proteomes" id="UP001165384"/>
    </source>
</evidence>
<feature type="domain" description="HNH nuclease" evidence="1">
    <location>
        <begin position="136"/>
        <end position="188"/>
    </location>
</feature>
<dbReference type="EMBL" id="JAKLTN010000002">
    <property type="protein sequence ID" value="MCG2578092.1"/>
    <property type="molecule type" value="Genomic_DNA"/>
</dbReference>
<dbReference type="GO" id="GO:0004519">
    <property type="term" value="F:endonuclease activity"/>
    <property type="evidence" value="ECO:0007669"/>
    <property type="project" value="UniProtKB-KW"/>
</dbReference>
<dbReference type="RefSeq" id="WP_275711421.1">
    <property type="nucleotide sequence ID" value="NZ_JAKLTN010000002.1"/>
</dbReference>
<dbReference type="Proteomes" id="UP001165384">
    <property type="component" value="Unassembled WGS sequence"/>
</dbReference>
<evidence type="ECO:0000259" key="1">
    <source>
        <dbReference type="Pfam" id="PF13391"/>
    </source>
</evidence>
<proteinExistence type="predicted"/>
<comment type="caution">
    <text evidence="2">The sequence shown here is derived from an EMBL/GenBank/DDBJ whole genome shotgun (WGS) entry which is preliminary data.</text>
</comment>
<accession>A0ABS9K4I9</accession>
<keyword evidence="2" id="KW-0378">Hydrolase</keyword>
<keyword evidence="3" id="KW-1185">Reference proteome</keyword>
<organism evidence="2 3">
    <name type="scientific">Dechloromonas hankyongensis</name>
    <dbReference type="NCBI Taxonomy" id="2908002"/>
    <lineage>
        <taxon>Bacteria</taxon>
        <taxon>Pseudomonadati</taxon>
        <taxon>Pseudomonadota</taxon>
        <taxon>Betaproteobacteria</taxon>
        <taxon>Rhodocyclales</taxon>
        <taxon>Azonexaceae</taxon>
        <taxon>Dechloromonas</taxon>
    </lineage>
</organism>
<keyword evidence="2" id="KW-0540">Nuclease</keyword>